<feature type="compositionally biased region" description="Basic and acidic residues" evidence="1">
    <location>
        <begin position="136"/>
        <end position="146"/>
    </location>
</feature>
<feature type="region of interest" description="Disordered" evidence="1">
    <location>
        <begin position="44"/>
        <end position="146"/>
    </location>
</feature>
<evidence type="ECO:0000256" key="1">
    <source>
        <dbReference type="SAM" id="MobiDB-lite"/>
    </source>
</evidence>
<evidence type="ECO:0000313" key="2">
    <source>
        <dbReference type="EMBL" id="KAE9382675.1"/>
    </source>
</evidence>
<gene>
    <name evidence="2" type="ORF">BT96DRAFT_1010224</name>
</gene>
<organism evidence="2 3">
    <name type="scientific">Gymnopus androsaceus JB14</name>
    <dbReference type="NCBI Taxonomy" id="1447944"/>
    <lineage>
        <taxon>Eukaryota</taxon>
        <taxon>Fungi</taxon>
        <taxon>Dikarya</taxon>
        <taxon>Basidiomycota</taxon>
        <taxon>Agaricomycotina</taxon>
        <taxon>Agaricomycetes</taxon>
        <taxon>Agaricomycetidae</taxon>
        <taxon>Agaricales</taxon>
        <taxon>Marasmiineae</taxon>
        <taxon>Omphalotaceae</taxon>
        <taxon>Gymnopus</taxon>
    </lineage>
</organism>
<dbReference type="EMBL" id="ML771150">
    <property type="protein sequence ID" value="KAE9382675.1"/>
    <property type="molecule type" value="Genomic_DNA"/>
</dbReference>
<dbReference type="Proteomes" id="UP000799118">
    <property type="component" value="Unassembled WGS sequence"/>
</dbReference>
<feature type="compositionally biased region" description="Acidic residues" evidence="1">
    <location>
        <begin position="119"/>
        <end position="135"/>
    </location>
</feature>
<sequence length="173" mass="18915">MSGQRSLCPCGCQKMLSKKQQRHHQEFQVLPALARGLELAPPMRALDVESESEQELLLSSESEGDVDGPSHSYTSPIPSSPMLAPLATSSFAGDLNNPEASPNDGDEDLRYGIPPLELVDSDSEDDEFGDDEEVAENDRVLDEGHEVNWQGEEEFLDDEDDEDVNILSISGLA</sequence>
<accession>A0A6A4GB21</accession>
<proteinExistence type="predicted"/>
<protein>
    <submittedName>
        <fullName evidence="2">Uncharacterized protein</fullName>
    </submittedName>
</protein>
<keyword evidence="3" id="KW-1185">Reference proteome</keyword>
<dbReference type="AlphaFoldDB" id="A0A6A4GB21"/>
<reference evidence="2" key="1">
    <citation type="journal article" date="2019" name="Environ. Microbiol.">
        <title>Fungal ecological strategies reflected in gene transcription - a case study of two litter decomposers.</title>
        <authorList>
            <person name="Barbi F."/>
            <person name="Kohler A."/>
            <person name="Barry K."/>
            <person name="Baskaran P."/>
            <person name="Daum C."/>
            <person name="Fauchery L."/>
            <person name="Ihrmark K."/>
            <person name="Kuo A."/>
            <person name="LaButti K."/>
            <person name="Lipzen A."/>
            <person name="Morin E."/>
            <person name="Grigoriev I.V."/>
            <person name="Henrissat B."/>
            <person name="Lindahl B."/>
            <person name="Martin F."/>
        </authorList>
    </citation>
    <scope>NUCLEOTIDE SEQUENCE</scope>
    <source>
        <strain evidence="2">JB14</strain>
    </source>
</reference>
<name>A0A6A4GB21_9AGAR</name>
<evidence type="ECO:0000313" key="3">
    <source>
        <dbReference type="Proteomes" id="UP000799118"/>
    </source>
</evidence>